<evidence type="ECO:0000256" key="9">
    <source>
        <dbReference type="SAM" id="Phobius"/>
    </source>
</evidence>
<reference evidence="10" key="2">
    <citation type="submission" date="2025-08" db="UniProtKB">
        <authorList>
            <consortium name="Ensembl"/>
        </authorList>
    </citation>
    <scope>IDENTIFICATION</scope>
</reference>
<dbReference type="Proteomes" id="UP000694563">
    <property type="component" value="Chromosome 2"/>
</dbReference>
<dbReference type="InterPro" id="IPR024461">
    <property type="entry name" value="CCDC90-like"/>
</dbReference>
<feature type="coiled-coil region" evidence="8">
    <location>
        <begin position="126"/>
        <end position="153"/>
    </location>
</feature>
<dbReference type="Gene3D" id="1.20.5.340">
    <property type="match status" value="1"/>
</dbReference>
<reference evidence="10" key="1">
    <citation type="submission" date="2020-10" db="EMBL/GenBank/DDBJ databases">
        <title>Catharus ustulatus (Swainson's thrush) genome, bCatUst1, primary haplotype v2.</title>
        <authorList>
            <person name="Delmore K."/>
            <person name="Vafadar M."/>
            <person name="Formenti G."/>
            <person name="Chow W."/>
            <person name="Pelan S."/>
            <person name="Howe K."/>
            <person name="Rhie A."/>
            <person name="Mountcastle J."/>
            <person name="Haase B."/>
            <person name="Fedrigo O."/>
            <person name="Jarvis E.D."/>
        </authorList>
    </citation>
    <scope>NUCLEOTIDE SEQUENCE [LARGE SCALE GENOMIC DNA]</scope>
</reference>
<organism evidence="10 11">
    <name type="scientific">Catharus ustulatus</name>
    <name type="common">Russet-backed thrush</name>
    <name type="synonym">Hylocichla ustulatus</name>
    <dbReference type="NCBI Taxonomy" id="91951"/>
    <lineage>
        <taxon>Eukaryota</taxon>
        <taxon>Metazoa</taxon>
        <taxon>Chordata</taxon>
        <taxon>Craniata</taxon>
        <taxon>Vertebrata</taxon>
        <taxon>Euteleostomi</taxon>
        <taxon>Archelosauria</taxon>
        <taxon>Archosauria</taxon>
        <taxon>Dinosauria</taxon>
        <taxon>Saurischia</taxon>
        <taxon>Theropoda</taxon>
        <taxon>Coelurosauria</taxon>
        <taxon>Aves</taxon>
        <taxon>Neognathae</taxon>
        <taxon>Neoaves</taxon>
        <taxon>Telluraves</taxon>
        <taxon>Australaves</taxon>
        <taxon>Passeriformes</taxon>
        <taxon>Turdidae</taxon>
        <taxon>Catharus</taxon>
    </lineage>
</organism>
<keyword evidence="5 8" id="KW-0175">Coiled coil</keyword>
<keyword evidence="7 9" id="KW-0472">Membrane</keyword>
<evidence type="ECO:0000256" key="5">
    <source>
        <dbReference type="ARBA" id="ARBA00023054"/>
    </source>
</evidence>
<evidence type="ECO:0000256" key="1">
    <source>
        <dbReference type="ARBA" id="ARBA00004325"/>
    </source>
</evidence>
<dbReference type="AlphaFoldDB" id="A0A8C3Y3A1"/>
<evidence type="ECO:0000313" key="10">
    <source>
        <dbReference type="Ensembl" id="ENSCUSP00005014105.1"/>
    </source>
</evidence>
<feature type="transmembrane region" description="Helical" evidence="9">
    <location>
        <begin position="226"/>
        <end position="245"/>
    </location>
</feature>
<reference evidence="10" key="3">
    <citation type="submission" date="2025-09" db="UniProtKB">
        <authorList>
            <consortium name="Ensembl"/>
        </authorList>
    </citation>
    <scope>IDENTIFICATION</scope>
</reference>
<sequence length="246" mass="28290">MKGIEMSVLHDKPIKVRLRHVLLFPGFAATFIRKSYDVRRVDITPLEQRKVTFDTHALVQDLEAHGFGKEQAQTIVSALITLSNVSMDTVYKDMVTQAQQEITLQQIMAHLDSIRKDMVILEKSEFANLRAENEKMKIELDQVKQQLMTETGKIRADSKLDINLERSRVTDMFTDQERKLMEATTEFHKKDANTNSIISEISNKIDTEIASLKTLMESNKLDTIRYLAASVFTCLAIALGFYRFWK</sequence>
<dbReference type="FunFam" id="1.20.5.340:FF:000015">
    <property type="entry name" value="Mitochondrial calcium uniporter regulator 1"/>
    <property type="match status" value="1"/>
</dbReference>
<dbReference type="PANTHER" id="PTHR14360">
    <property type="entry name" value="PROTEIN FMP32, MITOCHONDRIAL"/>
    <property type="match status" value="1"/>
</dbReference>
<evidence type="ECO:0000256" key="2">
    <source>
        <dbReference type="ARBA" id="ARBA00007224"/>
    </source>
</evidence>
<dbReference type="Ensembl" id="ENSCUST00005014663.1">
    <property type="protein sequence ID" value="ENSCUSP00005014105.1"/>
    <property type="gene ID" value="ENSCUSG00005009084.1"/>
</dbReference>
<accession>A0A8C3Y3A1</accession>
<evidence type="ECO:0000256" key="8">
    <source>
        <dbReference type="SAM" id="Coils"/>
    </source>
</evidence>
<dbReference type="Pfam" id="PF07798">
    <property type="entry name" value="CCDC90-like"/>
    <property type="match status" value="1"/>
</dbReference>
<keyword evidence="3 9" id="KW-0812">Transmembrane</keyword>
<comment type="subcellular location">
    <subcellularLocation>
        <location evidence="1">Mitochondrion membrane</location>
    </subcellularLocation>
</comment>
<evidence type="ECO:0000256" key="4">
    <source>
        <dbReference type="ARBA" id="ARBA00022989"/>
    </source>
</evidence>
<evidence type="ECO:0000256" key="7">
    <source>
        <dbReference type="ARBA" id="ARBA00023136"/>
    </source>
</evidence>
<proteinExistence type="inferred from homology"/>
<gene>
    <name evidence="10" type="primary">CCDC90B</name>
</gene>
<evidence type="ECO:0000256" key="3">
    <source>
        <dbReference type="ARBA" id="ARBA00022692"/>
    </source>
</evidence>
<dbReference type="GO" id="GO:0031966">
    <property type="term" value="C:mitochondrial membrane"/>
    <property type="evidence" value="ECO:0007669"/>
    <property type="project" value="UniProtKB-SubCell"/>
</dbReference>
<keyword evidence="11" id="KW-1185">Reference proteome</keyword>
<protein>
    <submittedName>
        <fullName evidence="10">Coiled-coil domain containing 90B</fullName>
    </submittedName>
</protein>
<evidence type="ECO:0000313" key="11">
    <source>
        <dbReference type="Proteomes" id="UP000694563"/>
    </source>
</evidence>
<keyword evidence="4 9" id="KW-1133">Transmembrane helix</keyword>
<evidence type="ECO:0000256" key="6">
    <source>
        <dbReference type="ARBA" id="ARBA00023128"/>
    </source>
</evidence>
<comment type="similarity">
    <text evidence="2">Belongs to the CCDC90 family.</text>
</comment>
<keyword evidence="6" id="KW-0496">Mitochondrion</keyword>
<dbReference type="PANTHER" id="PTHR14360:SF14">
    <property type="entry name" value="COILED-COIL DOMAIN-CONTAINING PROTEIN 90B, MITOCHONDRIAL"/>
    <property type="match status" value="1"/>
</dbReference>
<name>A0A8C3Y3A1_CATUS</name>